<dbReference type="SUPFAM" id="SSF54680">
    <property type="entry name" value="Pyrimidine nucleoside phosphorylase C-terminal domain"/>
    <property type="match status" value="1"/>
</dbReference>
<dbReference type="InterPro" id="IPR013102">
    <property type="entry name" value="PYNP_C"/>
</dbReference>
<dbReference type="Gene3D" id="3.40.1030.10">
    <property type="entry name" value="Nucleoside phosphorylase/phosphoribosyltransferase catalytic domain"/>
    <property type="match status" value="1"/>
</dbReference>
<dbReference type="GO" id="GO:0009032">
    <property type="term" value="F:thymidine phosphorylase activity"/>
    <property type="evidence" value="ECO:0007669"/>
    <property type="project" value="UniProtKB-EC"/>
</dbReference>
<dbReference type="InterPro" id="IPR017459">
    <property type="entry name" value="Glycosyl_Trfase_fam3_N_dom"/>
</dbReference>
<keyword evidence="4 6" id="KW-0808">Transferase</keyword>
<dbReference type="PANTHER" id="PTHR10515:SF0">
    <property type="entry name" value="THYMIDINE PHOSPHORYLASE"/>
    <property type="match status" value="1"/>
</dbReference>
<dbReference type="SUPFAM" id="SSF47648">
    <property type="entry name" value="Nucleoside phosphorylase/phosphoribosyltransferase N-terminal domain"/>
    <property type="match status" value="1"/>
</dbReference>
<dbReference type="PIRSF" id="PIRSF000478">
    <property type="entry name" value="TP_PyNP"/>
    <property type="match status" value="1"/>
</dbReference>
<dbReference type="Pfam" id="PF00591">
    <property type="entry name" value="Glycos_transf_3"/>
    <property type="match status" value="1"/>
</dbReference>
<dbReference type="EMBL" id="JADBEG010000001">
    <property type="protein sequence ID" value="MBE1498797.1"/>
    <property type="molecule type" value="Genomic_DNA"/>
</dbReference>
<comment type="similarity">
    <text evidence="1">Belongs to the thymidine/pyrimidine-nucleoside phosphorylase family.</text>
</comment>
<dbReference type="InterPro" id="IPR000053">
    <property type="entry name" value="Thymidine/pyrmidine_PPase"/>
</dbReference>
<evidence type="ECO:0000256" key="3">
    <source>
        <dbReference type="ARBA" id="ARBA00022676"/>
    </source>
</evidence>
<dbReference type="InterPro" id="IPR036566">
    <property type="entry name" value="PYNP-like_C_sf"/>
</dbReference>
<evidence type="ECO:0000256" key="1">
    <source>
        <dbReference type="ARBA" id="ARBA00006915"/>
    </source>
</evidence>
<reference evidence="6 7" key="1">
    <citation type="submission" date="2020-10" db="EMBL/GenBank/DDBJ databases">
        <title>Sequencing the genomes of 1000 actinobacteria strains.</title>
        <authorList>
            <person name="Klenk H.-P."/>
        </authorList>
    </citation>
    <scope>NUCLEOTIDE SEQUENCE [LARGE SCALE GENOMIC DNA]</scope>
    <source>
        <strain evidence="6 7">DSM 44653</strain>
    </source>
</reference>
<keyword evidence="3 6" id="KW-0328">Glycosyltransferase</keyword>
<keyword evidence="7" id="KW-1185">Reference proteome</keyword>
<dbReference type="Proteomes" id="UP000631670">
    <property type="component" value="Unassembled WGS sequence"/>
</dbReference>
<evidence type="ECO:0000256" key="4">
    <source>
        <dbReference type="ARBA" id="ARBA00022679"/>
    </source>
</evidence>
<evidence type="ECO:0000313" key="6">
    <source>
        <dbReference type="EMBL" id="MBE1498797.1"/>
    </source>
</evidence>
<proteinExistence type="inferred from homology"/>
<comment type="caution">
    <text evidence="6">The sequence shown here is derived from an EMBL/GenBank/DDBJ whole genome shotgun (WGS) entry which is preliminary data.</text>
</comment>
<dbReference type="SMART" id="SM00941">
    <property type="entry name" value="PYNP_C"/>
    <property type="match status" value="1"/>
</dbReference>
<dbReference type="Gene3D" id="3.90.1170.30">
    <property type="entry name" value="Pyrimidine nucleoside phosphorylase-like, C-terminal domain"/>
    <property type="match status" value="1"/>
</dbReference>
<dbReference type="InterPro" id="IPR018090">
    <property type="entry name" value="Pyrmidine_PPas_bac/euk"/>
</dbReference>
<protein>
    <submittedName>
        <fullName evidence="6">Thymidine phosphorylase</fullName>
        <ecNumber evidence="6">2.4.2.4</ecNumber>
    </submittedName>
</protein>
<evidence type="ECO:0000259" key="5">
    <source>
        <dbReference type="SMART" id="SM00941"/>
    </source>
</evidence>
<sequence>MTAFAAVDVIRTKRDGGRLSDEQIDWVVDAYTRGDVAEEQMSALAMAIFLRGMDSGEISRWTGAMISSGERLSLNVSRPTVDKHSTGGVGDKITLPLAPLVAACGAAVPQLSGRGLGHTGGTLDKLESIPGWRASLTTAEITRQLEDVGAVVCAATSGLAPADKKLYALRDVTSTVESIPLIASSIMSKKIAEGASGLVLDVKFGSGAFMKTLEQARELASTLTSIGVDHGVPTTALLTDMNVPLGRAVGNAVEVAESVDVLQGGGPSDVVSLTVALAREMLALAGISTDPAAVLASGEAYEVWCRMIAAQGGDPSAPLPTPSHVHTVVAPASGVLASLDAYAVGVAAWRLGAGRARKEDPVQAAAGVLCLAKPGESVTEGEPLLELHTDTPDAVPAALAALEGGFTVASSAPAPGPIVRETIRGTV</sequence>
<comment type="subunit">
    <text evidence="2">Homodimer.</text>
</comment>
<dbReference type="PROSITE" id="PS00647">
    <property type="entry name" value="THYMID_PHOSPHORYLASE"/>
    <property type="match status" value="1"/>
</dbReference>
<evidence type="ECO:0000313" key="7">
    <source>
        <dbReference type="Proteomes" id="UP000631670"/>
    </source>
</evidence>
<dbReference type="EC" id="2.4.2.4" evidence="6"/>
<dbReference type="SUPFAM" id="SSF52418">
    <property type="entry name" value="Nucleoside phosphorylase/phosphoribosyltransferase catalytic domain"/>
    <property type="match status" value="1"/>
</dbReference>
<name>A0ABR9I6K3_9PSEU</name>
<dbReference type="InterPro" id="IPR035902">
    <property type="entry name" value="Nuc_phospho_transferase"/>
</dbReference>
<dbReference type="Pfam" id="PF02885">
    <property type="entry name" value="Glycos_trans_3N"/>
    <property type="match status" value="1"/>
</dbReference>
<dbReference type="Pfam" id="PF07831">
    <property type="entry name" value="PYNP_C"/>
    <property type="match status" value="1"/>
</dbReference>
<dbReference type="InterPro" id="IPR017872">
    <property type="entry name" value="Pyrmidine_PPase_CS"/>
</dbReference>
<dbReference type="InterPro" id="IPR000312">
    <property type="entry name" value="Glycosyl_Trfase_fam3"/>
</dbReference>
<dbReference type="InterPro" id="IPR036320">
    <property type="entry name" value="Glycosyl_Trfase_fam3_N_dom_sf"/>
</dbReference>
<organism evidence="6 7">
    <name type="scientific">Amycolatopsis lexingtonensis</name>
    <dbReference type="NCBI Taxonomy" id="218822"/>
    <lineage>
        <taxon>Bacteria</taxon>
        <taxon>Bacillati</taxon>
        <taxon>Actinomycetota</taxon>
        <taxon>Actinomycetes</taxon>
        <taxon>Pseudonocardiales</taxon>
        <taxon>Pseudonocardiaceae</taxon>
        <taxon>Amycolatopsis</taxon>
    </lineage>
</organism>
<dbReference type="Gene3D" id="1.20.970.10">
    <property type="entry name" value="Transferase, Pyrimidine Nucleoside Phosphorylase, Chain C"/>
    <property type="match status" value="1"/>
</dbReference>
<evidence type="ECO:0000256" key="2">
    <source>
        <dbReference type="ARBA" id="ARBA00011738"/>
    </source>
</evidence>
<feature type="domain" description="Pyrimidine nucleoside phosphorylase C-terminal" evidence="5">
    <location>
        <begin position="335"/>
        <end position="409"/>
    </location>
</feature>
<gene>
    <name evidence="6" type="ORF">H4696_005897</name>
</gene>
<accession>A0ABR9I6K3</accession>
<dbReference type="NCBIfam" id="TIGR02644">
    <property type="entry name" value="Y_phosphoryl"/>
    <property type="match status" value="1"/>
</dbReference>
<dbReference type="RefSeq" id="WP_086861790.1">
    <property type="nucleotide sequence ID" value="NZ_JADBEG010000001.1"/>
</dbReference>
<dbReference type="PANTHER" id="PTHR10515">
    <property type="entry name" value="THYMIDINE PHOSPHORYLASE"/>
    <property type="match status" value="1"/>
</dbReference>
<dbReference type="NCBIfam" id="NF004490">
    <property type="entry name" value="PRK05820.1"/>
    <property type="match status" value="1"/>
</dbReference>